<accession>B7K3G5</accession>
<sequence>MTESRQQQYYQLIEELISCPNGQEPDVLEAKMDLVDENFIQTLMEIATVQAHQGNQDGAKFLIFIARELAKQLGLYPEMATKS</sequence>
<name>B7K3G5_RIPO1</name>
<dbReference type="AlphaFoldDB" id="B7K3G5"/>
<protein>
    <submittedName>
        <fullName evidence="1">Uncharacterized protein</fullName>
    </submittedName>
</protein>
<dbReference type="HOGENOM" id="CLU_2451774_0_0_3"/>
<dbReference type="RefSeq" id="WP_012594581.1">
    <property type="nucleotide sequence ID" value="NC_011726.1"/>
</dbReference>
<evidence type="ECO:0000313" key="2">
    <source>
        <dbReference type="Proteomes" id="UP000008204"/>
    </source>
</evidence>
<dbReference type="OrthoDB" id="531842at2"/>
<dbReference type="KEGG" id="cyp:PCC8801_1241"/>
<dbReference type="STRING" id="41431.PCC8801_1241"/>
<organism evidence="1 2">
    <name type="scientific">Rippkaea orientalis (strain PCC 8801 / RF-1)</name>
    <name type="common">Cyanothece sp. (strain PCC 8801)</name>
    <dbReference type="NCBI Taxonomy" id="41431"/>
    <lineage>
        <taxon>Bacteria</taxon>
        <taxon>Bacillati</taxon>
        <taxon>Cyanobacteriota</taxon>
        <taxon>Cyanophyceae</taxon>
        <taxon>Oscillatoriophycideae</taxon>
        <taxon>Chroococcales</taxon>
        <taxon>Aphanothecaceae</taxon>
        <taxon>Rippkaea</taxon>
        <taxon>Rippkaea orientalis</taxon>
    </lineage>
</organism>
<reference evidence="2" key="1">
    <citation type="journal article" date="2011" name="MBio">
        <title>Novel metabolic attributes of the genus Cyanothece, comprising a group of unicellular nitrogen-fixing Cyanobacteria.</title>
        <authorList>
            <person name="Bandyopadhyay A."/>
            <person name="Elvitigala T."/>
            <person name="Welsh E."/>
            <person name="Stockel J."/>
            <person name="Liberton M."/>
            <person name="Min H."/>
            <person name="Sherman L.A."/>
            <person name="Pakrasi H.B."/>
        </authorList>
    </citation>
    <scope>NUCLEOTIDE SEQUENCE [LARGE SCALE GENOMIC DNA]</scope>
    <source>
        <strain evidence="2">PCC 8801</strain>
    </source>
</reference>
<proteinExistence type="predicted"/>
<evidence type="ECO:0000313" key="1">
    <source>
        <dbReference type="EMBL" id="ACK65307.1"/>
    </source>
</evidence>
<gene>
    <name evidence="1" type="ordered locus">PCC8801_1241</name>
</gene>
<dbReference type="EMBL" id="CP001287">
    <property type="protein sequence ID" value="ACK65307.1"/>
    <property type="molecule type" value="Genomic_DNA"/>
</dbReference>
<keyword evidence="2" id="KW-1185">Reference proteome</keyword>
<dbReference type="eggNOG" id="COG0457">
    <property type="taxonomic scope" value="Bacteria"/>
</dbReference>
<dbReference type="Proteomes" id="UP000008204">
    <property type="component" value="Chromosome"/>
</dbReference>